<evidence type="ECO:0000313" key="3">
    <source>
        <dbReference type="EMBL" id="OSX75813.1"/>
    </source>
</evidence>
<feature type="region of interest" description="Disordered" evidence="1">
    <location>
        <begin position="61"/>
        <end position="85"/>
    </location>
</feature>
<accession>A0A1X6P599</accession>
<dbReference type="GO" id="GO:0035267">
    <property type="term" value="C:NuA4 histone acetyltransferase complex"/>
    <property type="evidence" value="ECO:0007669"/>
    <property type="project" value="TreeGrafter"/>
</dbReference>
<dbReference type="EMBL" id="KV918889">
    <property type="protein sequence ID" value="OSX75813.1"/>
    <property type="molecule type" value="Genomic_DNA"/>
</dbReference>
<dbReference type="InterPro" id="IPR011009">
    <property type="entry name" value="Kinase-like_dom_sf"/>
</dbReference>
<dbReference type="GO" id="GO:0006355">
    <property type="term" value="P:regulation of DNA-templated transcription"/>
    <property type="evidence" value="ECO:0007669"/>
    <property type="project" value="TreeGrafter"/>
</dbReference>
<reference evidence="3 4" key="1">
    <citation type="submission" date="2017-03" db="EMBL/GenBank/DDBJ databases">
        <title>WGS assembly of Porphyra umbilicalis.</title>
        <authorList>
            <person name="Brawley S.H."/>
            <person name="Blouin N.A."/>
            <person name="Ficko-Blean E."/>
            <person name="Wheeler G.L."/>
            <person name="Lohr M."/>
            <person name="Goodson H.V."/>
            <person name="Jenkins J.W."/>
            <person name="Blaby-Haas C.E."/>
            <person name="Helliwell K.E."/>
            <person name="Chan C."/>
            <person name="Marriage T."/>
            <person name="Bhattacharya D."/>
            <person name="Klein A.S."/>
            <person name="Badis Y."/>
            <person name="Brodie J."/>
            <person name="Cao Y."/>
            <person name="Collen J."/>
            <person name="Dittami S.M."/>
            <person name="Gachon C.M."/>
            <person name="Green B.R."/>
            <person name="Karpowicz S."/>
            <person name="Kim J.W."/>
            <person name="Kudahl U."/>
            <person name="Lin S."/>
            <person name="Michel G."/>
            <person name="Mittag M."/>
            <person name="Olson B.J."/>
            <person name="Pangilinan J."/>
            <person name="Peng Y."/>
            <person name="Qiu H."/>
            <person name="Shu S."/>
            <person name="Singer J.T."/>
            <person name="Smith A.G."/>
            <person name="Sprecher B.N."/>
            <person name="Wagner V."/>
            <person name="Wang W."/>
            <person name="Wang Z.-Y."/>
            <person name="Yan J."/>
            <person name="Yarish C."/>
            <person name="Zoeuner-Riek S."/>
            <person name="Zhuang Y."/>
            <person name="Zou Y."/>
            <person name="Lindquist E.A."/>
            <person name="Grimwood J."/>
            <person name="Barry K."/>
            <person name="Rokhsar D.S."/>
            <person name="Schmutz J."/>
            <person name="Stiller J.W."/>
            <person name="Grossman A.R."/>
            <person name="Prochnik S.E."/>
        </authorList>
    </citation>
    <scope>NUCLEOTIDE SEQUENCE [LARGE SCALE GENOMIC DNA]</scope>
    <source>
        <strain evidence="3">4086291</strain>
    </source>
</reference>
<dbReference type="Proteomes" id="UP000218209">
    <property type="component" value="Unassembled WGS sequence"/>
</dbReference>
<name>A0A1X6P599_PORUM</name>
<dbReference type="PROSITE" id="PS50290">
    <property type="entry name" value="PI3_4_KINASE_3"/>
    <property type="match status" value="1"/>
</dbReference>
<dbReference type="PANTHER" id="PTHR11139">
    <property type="entry name" value="ATAXIA TELANGIECTASIA MUTATED ATM -RELATED"/>
    <property type="match status" value="1"/>
</dbReference>
<dbReference type="InterPro" id="IPR000403">
    <property type="entry name" value="PI3/4_kinase_cat_dom"/>
</dbReference>
<dbReference type="PANTHER" id="PTHR11139:SF1">
    <property type="entry name" value="TRANSFORMATION_TRANSCRIPTION DOMAIN-ASSOCIATED PROTEIN"/>
    <property type="match status" value="1"/>
</dbReference>
<dbReference type="OrthoDB" id="5570127at2759"/>
<dbReference type="CDD" id="cd05163">
    <property type="entry name" value="PIKK_TRRAP"/>
    <property type="match status" value="1"/>
</dbReference>
<feature type="compositionally biased region" description="Gly residues" evidence="1">
    <location>
        <begin position="66"/>
        <end position="82"/>
    </location>
</feature>
<dbReference type="InterPro" id="IPR036940">
    <property type="entry name" value="PI3/4_kinase_cat_sf"/>
</dbReference>
<dbReference type="InterPro" id="IPR050517">
    <property type="entry name" value="DDR_Repair_Kinase"/>
</dbReference>
<evidence type="ECO:0000259" key="2">
    <source>
        <dbReference type="PROSITE" id="PS50290"/>
    </source>
</evidence>
<protein>
    <recommendedName>
        <fullName evidence="2">PI3K/PI4K catalytic domain-containing protein</fullName>
    </recommendedName>
</protein>
<sequence length="664" mass="68537">MERVAQDLAQRTKPQQEEQLLGLMNALLHRCYQLSTSSGSDVQQSLRAALEEVSRMCFATRPPDAKGGGAAGASGGGSGGGRAAAPAASSAKVQASISDLKAAFEAELAPQTATDFPTQIEPFIARLRRWKNVFQRRVDSMPEERNLELLSRHLMDLHESEVDVPGQYLMAVATEPSPDRHVKIERFGACVRVVRRHSVASRGLTLHGNDGKQYRFVLETSVNAVCQRQEERSAQLCRLFNASFLSAHPEARRRRLALHVPVLVPTGQHTRLVSDNVPLCSLSEALERHCEAQGGAMDDPLVAFRRLCTLPVGASREEATAARRAAYVEVCRQVPVTCLSSFIGGSIASPAELFAFKKRFAETLGIASVVSHALVVGARRPQNLSFSWTSGAVVHGHMRPLVSSRGLLECDEAVPFRLTRNMTAFLGPTGVQGALFGGMAATVAALQSNDELLDVYLHAVIRDELSIWAASHSRSSSASAASSARAAAAAAAAAAAGGGAASAAAAGAAAGQRAAAAGASPAAAAAAASAAATAATAAAAAAAAPPPAAPGTPGTPGTPGSPAVRAAASPAGAAGAASPAGGPSAATAAAAAPADSPGAVAAIHEFDLVEWRLHESVRLVFGRLKPPRAPGVVDGVAAHVHALLRLAQSEAALSQMVSSWHAWF</sequence>
<dbReference type="GO" id="GO:0006281">
    <property type="term" value="P:DNA repair"/>
    <property type="evidence" value="ECO:0007669"/>
    <property type="project" value="TreeGrafter"/>
</dbReference>
<proteinExistence type="predicted"/>
<dbReference type="GO" id="GO:0005634">
    <property type="term" value="C:nucleus"/>
    <property type="evidence" value="ECO:0007669"/>
    <property type="project" value="TreeGrafter"/>
</dbReference>
<dbReference type="GO" id="GO:0000124">
    <property type="term" value="C:SAGA complex"/>
    <property type="evidence" value="ECO:0007669"/>
    <property type="project" value="TreeGrafter"/>
</dbReference>
<keyword evidence="4" id="KW-1185">Reference proteome</keyword>
<organism evidence="3 4">
    <name type="scientific">Porphyra umbilicalis</name>
    <name type="common">Purple laver</name>
    <name type="synonym">Red alga</name>
    <dbReference type="NCBI Taxonomy" id="2786"/>
    <lineage>
        <taxon>Eukaryota</taxon>
        <taxon>Rhodophyta</taxon>
        <taxon>Bangiophyceae</taxon>
        <taxon>Bangiales</taxon>
        <taxon>Bangiaceae</taxon>
        <taxon>Porphyra</taxon>
    </lineage>
</organism>
<evidence type="ECO:0000313" key="4">
    <source>
        <dbReference type="Proteomes" id="UP000218209"/>
    </source>
</evidence>
<dbReference type="SMART" id="SM00146">
    <property type="entry name" value="PI3Kc"/>
    <property type="match status" value="1"/>
</dbReference>
<gene>
    <name evidence="3" type="ORF">BU14_0219s0013</name>
</gene>
<evidence type="ECO:0000256" key="1">
    <source>
        <dbReference type="SAM" id="MobiDB-lite"/>
    </source>
</evidence>
<dbReference type="Pfam" id="PF00454">
    <property type="entry name" value="PI3_PI4_kinase"/>
    <property type="match status" value="1"/>
</dbReference>
<dbReference type="Gene3D" id="1.10.1070.11">
    <property type="entry name" value="Phosphatidylinositol 3-/4-kinase, catalytic domain"/>
    <property type="match status" value="1"/>
</dbReference>
<feature type="region of interest" description="Disordered" evidence="1">
    <location>
        <begin position="544"/>
        <end position="589"/>
    </location>
</feature>
<dbReference type="AlphaFoldDB" id="A0A1X6P599"/>
<dbReference type="SUPFAM" id="SSF56112">
    <property type="entry name" value="Protein kinase-like (PK-like)"/>
    <property type="match status" value="1"/>
</dbReference>
<feature type="domain" description="PI3K/PI4K catalytic" evidence="2">
    <location>
        <begin position="188"/>
        <end position="509"/>
    </location>
</feature>
<feature type="compositionally biased region" description="Low complexity" evidence="1">
    <location>
        <begin position="558"/>
        <end position="589"/>
    </location>
</feature>